<dbReference type="GO" id="GO:0000209">
    <property type="term" value="P:protein polyubiquitination"/>
    <property type="evidence" value="ECO:0007669"/>
    <property type="project" value="TreeGrafter"/>
</dbReference>
<dbReference type="Gramene" id="OMO84147">
    <property type="protein sequence ID" value="OMO84147"/>
    <property type="gene ID" value="CCACVL1_10976"/>
</dbReference>
<dbReference type="InterPro" id="IPR036047">
    <property type="entry name" value="F-box-like_dom_sf"/>
</dbReference>
<dbReference type="GO" id="GO:0032436">
    <property type="term" value="P:positive regulation of proteasomal ubiquitin-dependent protein catabolic process"/>
    <property type="evidence" value="ECO:0007669"/>
    <property type="project" value="TreeGrafter"/>
</dbReference>
<comment type="caution">
    <text evidence="2">The sequence shown here is derived from an EMBL/GenBank/DDBJ whole genome shotgun (WGS) entry which is preliminary data.</text>
</comment>
<dbReference type="Proteomes" id="UP000188268">
    <property type="component" value="Unassembled WGS sequence"/>
</dbReference>
<organism evidence="2 3">
    <name type="scientific">Corchorus capsularis</name>
    <name type="common">Jute</name>
    <dbReference type="NCBI Taxonomy" id="210143"/>
    <lineage>
        <taxon>Eukaryota</taxon>
        <taxon>Viridiplantae</taxon>
        <taxon>Streptophyta</taxon>
        <taxon>Embryophyta</taxon>
        <taxon>Tracheophyta</taxon>
        <taxon>Spermatophyta</taxon>
        <taxon>Magnoliopsida</taxon>
        <taxon>eudicotyledons</taxon>
        <taxon>Gunneridae</taxon>
        <taxon>Pentapetalae</taxon>
        <taxon>rosids</taxon>
        <taxon>malvids</taxon>
        <taxon>Malvales</taxon>
        <taxon>Malvaceae</taxon>
        <taxon>Grewioideae</taxon>
        <taxon>Apeibeae</taxon>
        <taxon>Corchorus</taxon>
    </lineage>
</organism>
<evidence type="ECO:0000313" key="2">
    <source>
        <dbReference type="EMBL" id="OMO84147.1"/>
    </source>
</evidence>
<evidence type="ECO:0000313" key="3">
    <source>
        <dbReference type="Proteomes" id="UP000188268"/>
    </source>
</evidence>
<dbReference type="AlphaFoldDB" id="A0A1R3INK2"/>
<evidence type="ECO:0000259" key="1">
    <source>
        <dbReference type="Pfam" id="PF00646"/>
    </source>
</evidence>
<accession>A0A1R3INK2</accession>
<feature type="domain" description="F-box" evidence="1">
    <location>
        <begin position="9"/>
        <end position="40"/>
    </location>
</feature>
<dbReference type="InterPro" id="IPR001810">
    <property type="entry name" value="F-box_dom"/>
</dbReference>
<dbReference type="SUPFAM" id="SSF81383">
    <property type="entry name" value="F-box domain"/>
    <property type="match status" value="1"/>
</dbReference>
<protein>
    <recommendedName>
        <fullName evidence="1">F-box domain-containing protein</fullName>
    </recommendedName>
</protein>
<gene>
    <name evidence="2" type="ORF">CCACVL1_10976</name>
</gene>
<dbReference type="PANTHER" id="PTHR14939:SF8">
    <property type="entry name" value="FIST C-DOMAIN DOMAIN-CONTAINING PROTEIN"/>
    <property type="match status" value="1"/>
</dbReference>
<dbReference type="OrthoDB" id="509497at2759"/>
<name>A0A1R3INK2_COCAP</name>
<sequence length="520" mass="56431">MGGFASANDDILQNIVSRLPALSFASAACVSKTWNKVCGRVLSRPKLAAALSVNGSLQDGVKEVVDKVLSSPIRPQFVIASVGLAFNLEEAHRLISEKLDSRIPVITNATYGIMGRDAVSNAMREIRWNIGPEEDANSQENTDFNRGIVLIAGFFPGLKVDTIPLLRPKRHGVAMIDNFLMDIKNYTASVSGCVAPAGIIVFGDKRIDMRPFLADIDSAIPEETVIVGDANSRFLCRNGKHSQNYSADEYNFDAVALVFARDKDKPHDMGETRFHVALATGVMPFGPELRAMSVTSSGSDYSWLTASINGFDDILDCQRLLVDISEEMDDESADVYIGVIQKRPSLIEPEKMESRTYMAYYEVLGGEEEYLVVEGAGIKPGDKFLFYHSDSATASSSVHNAYESIQVLKAASSSKRRYSMRDVAGPSSSAAAGGRLGEVFGGLIFGCHYQGESYYDCFPIFNSFPGVPIAGVVCNQQIGRDPTGVSMWPAQESGESPAICTQHACSTIYLVISYVPPSPN</sequence>
<reference evidence="2 3" key="1">
    <citation type="submission" date="2013-09" db="EMBL/GenBank/DDBJ databases">
        <title>Corchorus capsularis genome sequencing.</title>
        <authorList>
            <person name="Alam M."/>
            <person name="Haque M.S."/>
            <person name="Islam M.S."/>
            <person name="Emdad E.M."/>
            <person name="Islam M.M."/>
            <person name="Ahmed B."/>
            <person name="Halim A."/>
            <person name="Hossen Q.M.M."/>
            <person name="Hossain M.Z."/>
            <person name="Ahmed R."/>
            <person name="Khan M.M."/>
            <person name="Islam R."/>
            <person name="Rashid M.M."/>
            <person name="Khan S.A."/>
            <person name="Rahman M.S."/>
            <person name="Alam M."/>
        </authorList>
    </citation>
    <scope>NUCLEOTIDE SEQUENCE [LARGE SCALE GENOMIC DNA]</scope>
    <source>
        <strain evidence="3">cv. CVL-1</strain>
        <tissue evidence="2">Whole seedling</tissue>
    </source>
</reference>
<dbReference type="EMBL" id="AWWV01009765">
    <property type="protein sequence ID" value="OMO84147.1"/>
    <property type="molecule type" value="Genomic_DNA"/>
</dbReference>
<dbReference type="Pfam" id="PF00646">
    <property type="entry name" value="F-box"/>
    <property type="match status" value="1"/>
</dbReference>
<keyword evidence="3" id="KW-1185">Reference proteome</keyword>
<dbReference type="OMA" id="TEFYEVI"/>
<proteinExistence type="predicted"/>
<dbReference type="PANTHER" id="PTHR14939">
    <property type="entry name" value="F-BOX ONLY PROTEIN 22"/>
    <property type="match status" value="1"/>
</dbReference>